<dbReference type="Pfam" id="PF01321">
    <property type="entry name" value="Creatinase_N"/>
    <property type="match status" value="1"/>
</dbReference>
<dbReference type="InterPro" id="IPR029149">
    <property type="entry name" value="Creatin/AminoP/Spt16_N"/>
</dbReference>
<feature type="domain" description="Peptidase M24 C-terminal" evidence="6">
    <location>
        <begin position="535"/>
        <end position="594"/>
    </location>
</feature>
<comment type="caution">
    <text evidence="7">The sequence shown here is derived from an EMBL/GenBank/DDBJ whole genome shotgun (WGS) entry which is preliminary data.</text>
</comment>
<evidence type="ECO:0000259" key="6">
    <source>
        <dbReference type="Pfam" id="PF16188"/>
    </source>
</evidence>
<dbReference type="SUPFAM" id="SSF53092">
    <property type="entry name" value="Creatinase/prolidase N-terminal domain"/>
    <property type="match status" value="1"/>
</dbReference>
<keyword evidence="8" id="KW-1185">Reference proteome</keyword>
<dbReference type="InterPro" id="IPR000587">
    <property type="entry name" value="Creatinase_N"/>
</dbReference>
<dbReference type="Gene3D" id="3.90.230.10">
    <property type="entry name" value="Creatinase/methionine aminopeptidase superfamily"/>
    <property type="match status" value="1"/>
</dbReference>
<comment type="similarity">
    <text evidence="1">Belongs to the peptidase M24B family.</text>
</comment>
<dbReference type="Pfam" id="PF16189">
    <property type="entry name" value="Creatinase_N_2"/>
    <property type="match status" value="1"/>
</dbReference>
<organism evidence="7 8">
    <name type="scientific">Amylibacter marinus</name>
    <dbReference type="NCBI Taxonomy" id="1475483"/>
    <lineage>
        <taxon>Bacteria</taxon>
        <taxon>Pseudomonadati</taxon>
        <taxon>Pseudomonadota</taxon>
        <taxon>Alphaproteobacteria</taxon>
        <taxon>Rhodobacterales</taxon>
        <taxon>Paracoccaceae</taxon>
        <taxon>Amylibacter</taxon>
    </lineage>
</organism>
<feature type="domain" description="Creatinase N-terminal" evidence="5">
    <location>
        <begin position="17"/>
        <end position="153"/>
    </location>
</feature>
<dbReference type="InterPro" id="IPR032416">
    <property type="entry name" value="Peptidase_M24_C"/>
</dbReference>
<sequence length="594" mass="64654">MFQSFDSTTSPDTCAVRVQALRRAMKAIAVDGFLVPRADIHQGEYVPARDARLGWISSFTGSAGFAAVLDTRAALFVDGRYGIQARQQVDLDIYEIWKHPEQKLSEFILDGMAQGAKLAYDPWLHTIGAIEALRKELAGRVELVPVENLIDKVWQDQPPAPQGLMQVHPLEFAGLDHVQKIKDIAAALTSAGQDHMIMTQPDNVAWLTNTRGSDLGQTPVTLCLAVLHSDARLDLYIDEAKLTPAMHAHLGDRVSIHAIGAFARDVQRLAGVVRIDRAVAPQALADLPNAVFAPDAVTLAKARKNPSELQGARAAHLRDGAAMATFLYWVSQNGETGLNEIQIARKLEEFRTATGQLRNISFDTICGSGPNGAIVHYRVNEDSNRQLNSGEILLVDSGAQYQDGTTDITRTLAIGPPPAEAVRANTLVLQGMIAISRLRFPRGLAGRDIDAIARQALWNAGLDYDHGTGHGVGSFLSVHEGPQGISRRAEVELAEGMILSNEPGYYKEGAFGIRIENLVYVTQAPEITGADARDMLSFVTLTLAPIDRALIDVSLLTSVERHWLDTYHAQVLAQIAPLVSPEVHRWLTQACAPL</sequence>
<dbReference type="InterPro" id="IPR036005">
    <property type="entry name" value="Creatinase/aminopeptidase-like"/>
</dbReference>
<protein>
    <submittedName>
        <fullName evidence="7">Xaa-Pro aminopeptidase</fullName>
    </submittedName>
</protein>
<dbReference type="InterPro" id="IPR033740">
    <property type="entry name" value="Pept_M24B"/>
</dbReference>
<dbReference type="Gene3D" id="3.40.350.10">
    <property type="entry name" value="Creatinase/prolidase N-terminal domain"/>
    <property type="match status" value="2"/>
</dbReference>
<proteinExistence type="inferred from homology"/>
<dbReference type="PANTHER" id="PTHR43763:SF6">
    <property type="entry name" value="XAA-PRO AMINOPEPTIDASE 1"/>
    <property type="match status" value="1"/>
</dbReference>
<gene>
    <name evidence="7" type="ORF">GCM10007939_11390</name>
</gene>
<evidence type="ECO:0000259" key="5">
    <source>
        <dbReference type="Pfam" id="PF01321"/>
    </source>
</evidence>
<evidence type="ECO:0000313" key="7">
    <source>
        <dbReference type="EMBL" id="GLQ34856.1"/>
    </source>
</evidence>
<name>A0ABQ5VUC8_9RHOB</name>
<evidence type="ECO:0000259" key="4">
    <source>
        <dbReference type="Pfam" id="PF00557"/>
    </source>
</evidence>
<keyword evidence="3" id="KW-0378">Hydrolase</keyword>
<feature type="domain" description="Peptidase M24" evidence="4">
    <location>
        <begin position="312"/>
        <end position="523"/>
    </location>
</feature>
<evidence type="ECO:0000256" key="3">
    <source>
        <dbReference type="ARBA" id="ARBA00022801"/>
    </source>
</evidence>
<dbReference type="GO" id="GO:0004177">
    <property type="term" value="F:aminopeptidase activity"/>
    <property type="evidence" value="ECO:0007669"/>
    <property type="project" value="UniProtKB-KW"/>
</dbReference>
<evidence type="ECO:0000256" key="1">
    <source>
        <dbReference type="ARBA" id="ARBA00008766"/>
    </source>
</evidence>
<keyword evidence="7" id="KW-0645">Protease</keyword>
<keyword evidence="7" id="KW-0031">Aminopeptidase</keyword>
<dbReference type="Pfam" id="PF00557">
    <property type="entry name" value="Peptidase_M24"/>
    <property type="match status" value="1"/>
</dbReference>
<accession>A0ABQ5VUC8</accession>
<dbReference type="PANTHER" id="PTHR43763">
    <property type="entry name" value="XAA-PRO AMINOPEPTIDASE 1"/>
    <property type="match status" value="1"/>
</dbReference>
<dbReference type="InterPro" id="IPR050422">
    <property type="entry name" value="X-Pro_aminopeptidase_P"/>
</dbReference>
<reference evidence="8" key="1">
    <citation type="journal article" date="2019" name="Int. J. Syst. Evol. Microbiol.">
        <title>The Global Catalogue of Microorganisms (GCM) 10K type strain sequencing project: providing services to taxonomists for standard genome sequencing and annotation.</title>
        <authorList>
            <consortium name="The Broad Institute Genomics Platform"/>
            <consortium name="The Broad Institute Genome Sequencing Center for Infectious Disease"/>
            <person name="Wu L."/>
            <person name="Ma J."/>
        </authorList>
    </citation>
    <scope>NUCLEOTIDE SEQUENCE [LARGE SCALE GENOMIC DNA]</scope>
    <source>
        <strain evidence="8">NBRC 110140</strain>
    </source>
</reference>
<keyword evidence="2" id="KW-0479">Metal-binding</keyword>
<dbReference type="Pfam" id="PF16188">
    <property type="entry name" value="Peptidase_M24_C"/>
    <property type="match status" value="1"/>
</dbReference>
<dbReference type="CDD" id="cd01085">
    <property type="entry name" value="APP"/>
    <property type="match status" value="1"/>
</dbReference>
<dbReference type="EMBL" id="BSNN01000002">
    <property type="protein sequence ID" value="GLQ34856.1"/>
    <property type="molecule type" value="Genomic_DNA"/>
</dbReference>
<evidence type="ECO:0000256" key="2">
    <source>
        <dbReference type="ARBA" id="ARBA00022723"/>
    </source>
</evidence>
<dbReference type="Proteomes" id="UP001156694">
    <property type="component" value="Unassembled WGS sequence"/>
</dbReference>
<dbReference type="SUPFAM" id="SSF55920">
    <property type="entry name" value="Creatinase/aminopeptidase"/>
    <property type="match status" value="1"/>
</dbReference>
<evidence type="ECO:0000313" key="8">
    <source>
        <dbReference type="Proteomes" id="UP001156694"/>
    </source>
</evidence>
<dbReference type="InterPro" id="IPR000994">
    <property type="entry name" value="Pept_M24"/>
</dbReference>
<dbReference type="RefSeq" id="WP_284376879.1">
    <property type="nucleotide sequence ID" value="NZ_BSNN01000002.1"/>
</dbReference>